<dbReference type="EMBL" id="LSRX01002168">
    <property type="protein sequence ID" value="OLP76024.1"/>
    <property type="molecule type" value="Genomic_DNA"/>
</dbReference>
<gene>
    <name evidence="1" type="ORF">AK812_SmicGene44098</name>
</gene>
<sequence>MAMGDLNAVAYGQASHLAVLLRTKALVLADFVTLRGRPPRFCAPKSAGGGTKALVALRRTELRRLCEHPRKQRRPAAGGACFLLRSNRPLVTQRSRARPYCDAPALDEALDLADPQGPSRLPLR</sequence>
<dbReference type="Proteomes" id="UP000186817">
    <property type="component" value="Unassembled WGS sequence"/>
</dbReference>
<organism evidence="1 2">
    <name type="scientific">Symbiodinium microadriaticum</name>
    <name type="common">Dinoflagellate</name>
    <name type="synonym">Zooxanthella microadriatica</name>
    <dbReference type="NCBI Taxonomy" id="2951"/>
    <lineage>
        <taxon>Eukaryota</taxon>
        <taxon>Sar</taxon>
        <taxon>Alveolata</taxon>
        <taxon>Dinophyceae</taxon>
        <taxon>Suessiales</taxon>
        <taxon>Symbiodiniaceae</taxon>
        <taxon>Symbiodinium</taxon>
    </lineage>
</organism>
<comment type="caution">
    <text evidence="1">The sequence shown here is derived from an EMBL/GenBank/DDBJ whole genome shotgun (WGS) entry which is preliminary data.</text>
</comment>
<proteinExistence type="predicted"/>
<evidence type="ECO:0000313" key="2">
    <source>
        <dbReference type="Proteomes" id="UP000186817"/>
    </source>
</evidence>
<keyword evidence="2" id="KW-1185">Reference proteome</keyword>
<accession>A0A1Q9BZC2</accession>
<protein>
    <submittedName>
        <fullName evidence="1">Uncharacterized protein</fullName>
    </submittedName>
</protein>
<dbReference type="AlphaFoldDB" id="A0A1Q9BZC2"/>
<name>A0A1Q9BZC2_SYMMI</name>
<reference evidence="1 2" key="1">
    <citation type="submission" date="2016-02" db="EMBL/GenBank/DDBJ databases">
        <title>Genome analysis of coral dinoflagellate symbionts highlights evolutionary adaptations to a symbiotic lifestyle.</title>
        <authorList>
            <person name="Aranda M."/>
            <person name="Li Y."/>
            <person name="Liew Y.J."/>
            <person name="Baumgarten S."/>
            <person name="Simakov O."/>
            <person name="Wilson M."/>
            <person name="Piel J."/>
            <person name="Ashoor H."/>
            <person name="Bougouffa S."/>
            <person name="Bajic V.B."/>
            <person name="Ryu T."/>
            <person name="Ravasi T."/>
            <person name="Bayer T."/>
            <person name="Micklem G."/>
            <person name="Kim H."/>
            <person name="Bhak J."/>
            <person name="Lajeunesse T.C."/>
            <person name="Voolstra C.R."/>
        </authorList>
    </citation>
    <scope>NUCLEOTIDE SEQUENCE [LARGE SCALE GENOMIC DNA]</scope>
    <source>
        <strain evidence="1 2">CCMP2467</strain>
    </source>
</reference>
<evidence type="ECO:0000313" key="1">
    <source>
        <dbReference type="EMBL" id="OLP76024.1"/>
    </source>
</evidence>